<organism evidence="1 2">
    <name type="scientific">Portunus trituberculatus</name>
    <name type="common">Swimming crab</name>
    <name type="synonym">Neptunus trituberculatus</name>
    <dbReference type="NCBI Taxonomy" id="210409"/>
    <lineage>
        <taxon>Eukaryota</taxon>
        <taxon>Metazoa</taxon>
        <taxon>Ecdysozoa</taxon>
        <taxon>Arthropoda</taxon>
        <taxon>Crustacea</taxon>
        <taxon>Multicrustacea</taxon>
        <taxon>Malacostraca</taxon>
        <taxon>Eumalacostraca</taxon>
        <taxon>Eucarida</taxon>
        <taxon>Decapoda</taxon>
        <taxon>Pleocyemata</taxon>
        <taxon>Brachyura</taxon>
        <taxon>Eubrachyura</taxon>
        <taxon>Portunoidea</taxon>
        <taxon>Portunidae</taxon>
        <taxon>Portuninae</taxon>
        <taxon>Portunus</taxon>
    </lineage>
</organism>
<proteinExistence type="predicted"/>
<comment type="caution">
    <text evidence="1">The sequence shown here is derived from an EMBL/GenBank/DDBJ whole genome shotgun (WGS) entry which is preliminary data.</text>
</comment>
<dbReference type="Proteomes" id="UP000324222">
    <property type="component" value="Unassembled WGS sequence"/>
</dbReference>
<protein>
    <submittedName>
        <fullName evidence="1">Uncharacterized protein</fullName>
    </submittedName>
</protein>
<reference evidence="1 2" key="1">
    <citation type="submission" date="2019-05" db="EMBL/GenBank/DDBJ databases">
        <title>Another draft genome of Portunus trituberculatus and its Hox gene families provides insights of decapod evolution.</title>
        <authorList>
            <person name="Jeong J.-H."/>
            <person name="Song I."/>
            <person name="Kim S."/>
            <person name="Choi T."/>
            <person name="Kim D."/>
            <person name="Ryu S."/>
            <person name="Kim W."/>
        </authorList>
    </citation>
    <scope>NUCLEOTIDE SEQUENCE [LARGE SCALE GENOMIC DNA]</scope>
    <source>
        <tissue evidence="1">Muscle</tissue>
    </source>
</reference>
<evidence type="ECO:0000313" key="1">
    <source>
        <dbReference type="EMBL" id="MPD03078.1"/>
    </source>
</evidence>
<dbReference type="AlphaFoldDB" id="A0A5B7KCR5"/>
<accession>A0A5B7KCR5</accession>
<evidence type="ECO:0000313" key="2">
    <source>
        <dbReference type="Proteomes" id="UP000324222"/>
    </source>
</evidence>
<sequence length="46" mass="4800">MLPHHDAFAAILVTMGAKGVIVLDGDILLPLEIMGLVLTRVEGGVC</sequence>
<keyword evidence="2" id="KW-1185">Reference proteome</keyword>
<dbReference type="EMBL" id="VSRR010134496">
    <property type="protein sequence ID" value="MPD03078.1"/>
    <property type="molecule type" value="Genomic_DNA"/>
</dbReference>
<name>A0A5B7KCR5_PORTR</name>
<gene>
    <name evidence="1" type="ORF">E2C01_098695</name>
</gene>